<dbReference type="GO" id="GO:0038202">
    <property type="term" value="P:TORC1 signaling"/>
    <property type="evidence" value="ECO:0007669"/>
    <property type="project" value="TreeGrafter"/>
</dbReference>
<dbReference type="InterPro" id="IPR004083">
    <property type="entry name" value="Raptor"/>
</dbReference>
<evidence type="ECO:0000256" key="2">
    <source>
        <dbReference type="SAM" id="MobiDB-lite"/>
    </source>
</evidence>
<dbReference type="Gene3D" id="2.130.10.10">
    <property type="entry name" value="YVTN repeat-like/Quinoprotein amine dehydrogenase"/>
    <property type="match status" value="1"/>
</dbReference>
<feature type="region of interest" description="Disordered" evidence="2">
    <location>
        <begin position="860"/>
        <end position="904"/>
    </location>
</feature>
<dbReference type="InterPro" id="IPR036322">
    <property type="entry name" value="WD40_repeat_dom_sf"/>
</dbReference>
<feature type="compositionally biased region" description="Basic residues" evidence="2">
    <location>
        <begin position="891"/>
        <end position="900"/>
    </location>
</feature>
<dbReference type="Pfam" id="PF00400">
    <property type="entry name" value="WD40"/>
    <property type="match status" value="1"/>
</dbReference>
<dbReference type="GO" id="GO:0010506">
    <property type="term" value="P:regulation of autophagy"/>
    <property type="evidence" value="ECO:0007669"/>
    <property type="project" value="TreeGrafter"/>
</dbReference>
<feature type="compositionally biased region" description="Basic and acidic residues" evidence="2">
    <location>
        <begin position="8"/>
        <end position="44"/>
    </location>
</feature>
<dbReference type="PRINTS" id="PR01547">
    <property type="entry name" value="YEAST176DUF"/>
</dbReference>
<dbReference type="PANTHER" id="PTHR12848">
    <property type="entry name" value="REGULATORY-ASSOCIATED PROTEIN OF MTOR"/>
    <property type="match status" value="1"/>
</dbReference>
<evidence type="ECO:0000313" key="3">
    <source>
        <dbReference type="EMBL" id="JAP45555.1"/>
    </source>
</evidence>
<dbReference type="GO" id="GO:0009267">
    <property type="term" value="P:cellular response to starvation"/>
    <property type="evidence" value="ECO:0007669"/>
    <property type="project" value="TreeGrafter"/>
</dbReference>
<dbReference type="Gene3D" id="1.25.10.10">
    <property type="entry name" value="Leucine-rich Repeat Variant"/>
    <property type="match status" value="1"/>
</dbReference>
<organism evidence="3">
    <name type="scientific">Schistocephalus solidus</name>
    <name type="common">Tapeworm</name>
    <dbReference type="NCBI Taxonomy" id="70667"/>
    <lineage>
        <taxon>Eukaryota</taxon>
        <taxon>Metazoa</taxon>
        <taxon>Spiralia</taxon>
        <taxon>Lophotrochozoa</taxon>
        <taxon>Platyhelminthes</taxon>
        <taxon>Cestoda</taxon>
        <taxon>Eucestoda</taxon>
        <taxon>Diphyllobothriidea</taxon>
        <taxon>Diphyllobothriidae</taxon>
        <taxon>Schistocephalus</taxon>
    </lineage>
</organism>
<dbReference type="GO" id="GO:0031931">
    <property type="term" value="C:TORC1 complex"/>
    <property type="evidence" value="ECO:0007669"/>
    <property type="project" value="InterPro"/>
</dbReference>
<dbReference type="SUPFAM" id="SSF50978">
    <property type="entry name" value="WD40 repeat-like"/>
    <property type="match status" value="1"/>
</dbReference>
<dbReference type="SMART" id="SM00320">
    <property type="entry name" value="WD40"/>
    <property type="match status" value="6"/>
</dbReference>
<comment type="similarity">
    <text evidence="1">Belongs to the WD repeat RAPTOR family.</text>
</comment>
<feature type="region of interest" description="Disordered" evidence="2">
    <location>
        <begin position="1"/>
        <end position="176"/>
    </location>
</feature>
<sequence length="1472" mass="158501">MRVRRPKAVHDPVHRTDVHYFKLEPRSHFCEMHKKKESDSKGASEESEVSSNDLEDDDDEYEEEDEDDEDEEEGEEYSGTRDATEPTNETGPPAPTQEAPSGAVAAPHPQKQPELQKLMAQQHQLANVPQSVPPQPVKPAAILNHEPVGEGRKETSRGTQVLPPTVAGGGPLDQTSDTAVRSQAFERVACGISNRQNAPGNQLQQLGAQAFAPTERVRLNPSAPTFYSGLYAAGGSSTSSSSALGSVATTTADTTAGKPPFKPPDAMALVHPSDPPPGADFRPASFFTSQMTAFKAWLSVASGQRQTATQLPILLQVLLSQGHRIRALQLLSEFLDLGPWAVSHCLTVGILPYIVRLFHSNVPEVKPHLVFIWGKIIASAHTDFGRNEAVRESGYKYFTACLRDSANLSPLVRTLAAFALAKMLEAPSGAPDAFFQEVYYKQNFIPLVIEELQAPVPSAAEACRSDRVHLRLWLILALARLWYHNDEARWCGVRHGVHEVLYTYLRDVSPEVRAATVFALGTFVNNWSANRRDDVQALELSQQVGAQLIRVSAGDASPLVRRELVAALCGLVIQYEGQLIATAHQRWSCLPIMSAVDQNPAVVTRQTSIAVGSPSATASLLRGVAELGISKLSRSLSRSQNLVLEAKPQTPSSTPSAPAAPINAAPPLQKACNFLKGSPPPPPCTNIYAQLWSALLLLVRDPCPSVSDLAGIVLMYILEKLVKTHCLDTVISLADGTVRIDASTDPCEDGEDYCTGSPPSDKTCPNVIGSPPQSAAADAASSSTLIHSAQFPGRRTRQPDLVLLQEGPASESQRRTRGGGLENVKTEFFAWASRWFTQPLLQKYPSALTIGPIVSPEKATEVTTTNSSQLQPTTPKSVSSISSLASTATRNKTHQRRQHHPFTPPCLASLSSVSGDPQAVAFSSRVNRFVNCMASRQLGRARWHAIATRRDVKAAVTPSPTTTTPTGAQPTSLGSVAALDYNHLCRSSSPDLSGSNAGPPRCFLPRNGPSASCSDQIISRVQETAPETGALPNSLQLLQVFNSPANQCPLLARFHPYRPHLVVADAAGVSVWGIRRAERVQRLVGDGGGAGWFRGGSGADVSLEDLLAYELRSGRRLAPGEPVSIVKSRQTGSRLTSLEIINSNEERSLVLTASEDGRIRVWKNYDGKKDLAPELVTAWIGFKDLLRLPPGCPPAGVVTHWSDCSCQLAASGDVRCIRLWDTSQEARLRDIPTESETCVTRLARSPDNVLIAAGFGDGMVRIYDVRAPSNQSQIFRGSVDSSRILDLSFSPSGRIYAITATGAIGAWRLTDPQAPVEQLRLRSNSTSLSSHKGGDGGDGIAVSFGLTLGRRGSVPRPTFSPLRRIPSDVGLTVPSAVFPAAAPPAPSISCADFNVSLPCSVSHMVASCQNSVSRQLMVNRICDGRVVGCYKPTDPLPRSTQCTCVVFHPYEPMIAVGMSDCSIHLLQFRGQV</sequence>
<feature type="compositionally biased region" description="Polar residues" evidence="2">
    <location>
        <begin position="861"/>
        <end position="876"/>
    </location>
</feature>
<dbReference type="InterPro" id="IPR011989">
    <property type="entry name" value="ARM-like"/>
</dbReference>
<dbReference type="PANTHER" id="PTHR12848:SF16">
    <property type="entry name" value="REGULATORY-ASSOCIATED PROTEIN OF MTOR"/>
    <property type="match status" value="1"/>
</dbReference>
<dbReference type="EMBL" id="GEEE01017670">
    <property type="protein sequence ID" value="JAP45555.1"/>
    <property type="molecule type" value="Transcribed_RNA"/>
</dbReference>
<evidence type="ECO:0000256" key="1">
    <source>
        <dbReference type="ARBA" id="ARBA00009257"/>
    </source>
</evidence>
<dbReference type="InterPro" id="IPR016024">
    <property type="entry name" value="ARM-type_fold"/>
</dbReference>
<accession>A0A0X3P115</accession>
<dbReference type="GO" id="GO:0030674">
    <property type="term" value="F:protein-macromolecule adaptor activity"/>
    <property type="evidence" value="ECO:0007669"/>
    <property type="project" value="TreeGrafter"/>
</dbReference>
<reference evidence="3" key="1">
    <citation type="submission" date="2016-01" db="EMBL/GenBank/DDBJ databases">
        <title>Reference transcriptome for the parasite Schistocephalus solidus: insights into the molecular evolution of parasitism.</title>
        <authorList>
            <person name="Hebert F.O."/>
            <person name="Grambauer S."/>
            <person name="Barber I."/>
            <person name="Landry C.R."/>
            <person name="Aubin-Horth N."/>
        </authorList>
    </citation>
    <scope>NUCLEOTIDE SEQUENCE</scope>
</reference>
<gene>
    <name evidence="3" type="ORF">TR88680</name>
</gene>
<dbReference type="GO" id="GO:0030307">
    <property type="term" value="P:positive regulation of cell growth"/>
    <property type="evidence" value="ECO:0007669"/>
    <property type="project" value="TreeGrafter"/>
</dbReference>
<proteinExistence type="inferred from homology"/>
<protein>
    <submittedName>
        <fullName evidence="3">Uncharacterized protein</fullName>
    </submittedName>
</protein>
<feature type="compositionally biased region" description="Low complexity" evidence="2">
    <location>
        <begin position="877"/>
        <end position="886"/>
    </location>
</feature>
<name>A0A0X3P115_SCHSO</name>
<dbReference type="SUPFAM" id="SSF48371">
    <property type="entry name" value="ARM repeat"/>
    <property type="match status" value="1"/>
</dbReference>
<dbReference type="InterPro" id="IPR001680">
    <property type="entry name" value="WD40_rpt"/>
</dbReference>
<dbReference type="GO" id="GO:0071230">
    <property type="term" value="P:cellular response to amino acid stimulus"/>
    <property type="evidence" value="ECO:0007669"/>
    <property type="project" value="TreeGrafter"/>
</dbReference>
<dbReference type="InterPro" id="IPR015943">
    <property type="entry name" value="WD40/YVTN_repeat-like_dom_sf"/>
</dbReference>
<feature type="region of interest" description="Disordered" evidence="2">
    <location>
        <begin position="744"/>
        <end position="781"/>
    </location>
</feature>
<feature type="compositionally biased region" description="Acidic residues" evidence="2">
    <location>
        <begin position="45"/>
        <end position="76"/>
    </location>
</feature>
<feature type="compositionally biased region" description="Basic and acidic residues" evidence="2">
    <location>
        <begin position="147"/>
        <end position="156"/>
    </location>
</feature>
<dbReference type="GO" id="GO:0005737">
    <property type="term" value="C:cytoplasm"/>
    <property type="evidence" value="ECO:0007669"/>
    <property type="project" value="TreeGrafter"/>
</dbReference>